<gene>
    <name evidence="4" type="ORF">CB5_LOCUS2940</name>
</gene>
<dbReference type="GO" id="GO:0016787">
    <property type="term" value="F:hydrolase activity"/>
    <property type="evidence" value="ECO:0007669"/>
    <property type="project" value="InterPro"/>
</dbReference>
<reference evidence="4" key="1">
    <citation type="submission" date="2020-07" db="EMBL/GenBank/DDBJ databases">
        <authorList>
            <person name="Lin J."/>
        </authorList>
    </citation>
    <scope>NUCLEOTIDE SEQUENCE</scope>
</reference>
<dbReference type="Gene3D" id="3.40.50.1820">
    <property type="entry name" value="alpha/beta hydrolase"/>
    <property type="match status" value="1"/>
</dbReference>
<organism evidence="4">
    <name type="scientific">Ananas comosus var. bracteatus</name>
    <name type="common">red pineapple</name>
    <dbReference type="NCBI Taxonomy" id="296719"/>
    <lineage>
        <taxon>Eukaryota</taxon>
        <taxon>Viridiplantae</taxon>
        <taxon>Streptophyta</taxon>
        <taxon>Embryophyta</taxon>
        <taxon>Tracheophyta</taxon>
        <taxon>Spermatophyta</taxon>
        <taxon>Magnoliopsida</taxon>
        <taxon>Liliopsida</taxon>
        <taxon>Poales</taxon>
        <taxon>Bromeliaceae</taxon>
        <taxon>Bromelioideae</taxon>
        <taxon>Ananas</taxon>
    </lineage>
</organism>
<feature type="compositionally biased region" description="Low complexity" evidence="2">
    <location>
        <begin position="281"/>
        <end position="292"/>
    </location>
</feature>
<feature type="region of interest" description="Disordered" evidence="2">
    <location>
        <begin position="25"/>
        <end position="44"/>
    </location>
</feature>
<evidence type="ECO:0000256" key="1">
    <source>
        <dbReference type="PROSITE-ProRule" id="PRU10038"/>
    </source>
</evidence>
<dbReference type="InterPro" id="IPR029058">
    <property type="entry name" value="AB_hydrolase_fold"/>
</dbReference>
<dbReference type="PANTHER" id="PTHR23024:SF535">
    <property type="entry name" value="OS07G0162900 PROTEIN"/>
    <property type="match status" value="1"/>
</dbReference>
<dbReference type="PANTHER" id="PTHR23024">
    <property type="entry name" value="ARYLACETAMIDE DEACETYLASE"/>
    <property type="match status" value="1"/>
</dbReference>
<feature type="region of interest" description="Disordered" evidence="2">
    <location>
        <begin position="52"/>
        <end position="75"/>
    </location>
</feature>
<dbReference type="EMBL" id="LR862139">
    <property type="protein sequence ID" value="CAD1819729.1"/>
    <property type="molecule type" value="Genomic_DNA"/>
</dbReference>
<accession>A0A6V7NM92</accession>
<name>A0A6V7NM92_ANACO</name>
<dbReference type="PROSITE" id="PS01174">
    <property type="entry name" value="LIPASE_GDXG_SER"/>
    <property type="match status" value="1"/>
</dbReference>
<dbReference type="InterPro" id="IPR013094">
    <property type="entry name" value="AB_hydrolase_3"/>
</dbReference>
<dbReference type="Pfam" id="PF07859">
    <property type="entry name" value="Abhydrolase_3"/>
    <property type="match status" value="2"/>
</dbReference>
<proteinExistence type="predicted"/>
<feature type="compositionally biased region" description="Basic residues" evidence="2">
    <location>
        <begin position="105"/>
        <end position="116"/>
    </location>
</feature>
<feature type="compositionally biased region" description="Low complexity" evidence="2">
    <location>
        <begin position="216"/>
        <end position="236"/>
    </location>
</feature>
<feature type="region of interest" description="Disordered" evidence="2">
    <location>
        <begin position="208"/>
        <end position="236"/>
    </location>
</feature>
<evidence type="ECO:0000256" key="2">
    <source>
        <dbReference type="SAM" id="MobiDB-lite"/>
    </source>
</evidence>
<feature type="active site" evidence="1">
    <location>
        <position position="163"/>
    </location>
</feature>
<sequence length="317" mass="33880">MAADDDSSPTPRVVEECRGVLRVYSDGSVSRSPGPSFPVPVRDDGSVEWRDALFDPATASTSASTSPAAAPRGQAPRLLLLPRRRLLHRLPHLAQLPELLPPPRLRPRRPRRRPRLPPRPEDPLPAALLDAAAALAWLRSADDDPWLASSGADLARVVVSGDSAGGNIATTSPSADPVRVGVPGRRVPERDLNDRYWRLALPAGFGLDHPTVNPFGPESPSSSRSSSSPCWSWSGEGSVEGPGADYAARLSRMGKPVELVEFEGQQHGFFTIDPGPNHPTSSCGGSSGSSRSVAPGPAEPGSDWVVRWTVSFHCWEN</sequence>
<feature type="region of interest" description="Disordered" evidence="2">
    <location>
        <begin position="268"/>
        <end position="301"/>
    </location>
</feature>
<dbReference type="SUPFAM" id="SSF53474">
    <property type="entry name" value="alpha/beta-Hydrolases"/>
    <property type="match status" value="1"/>
</dbReference>
<protein>
    <recommendedName>
        <fullName evidence="3">Alpha/beta hydrolase fold-3 domain-containing protein</fullName>
    </recommendedName>
</protein>
<dbReference type="InterPro" id="IPR033140">
    <property type="entry name" value="Lipase_GDXG_put_SER_AS"/>
</dbReference>
<dbReference type="InterPro" id="IPR050466">
    <property type="entry name" value="Carboxylest/Gibb_receptor"/>
</dbReference>
<dbReference type="AlphaFoldDB" id="A0A6V7NM92"/>
<evidence type="ECO:0000259" key="3">
    <source>
        <dbReference type="Pfam" id="PF07859"/>
    </source>
</evidence>
<feature type="compositionally biased region" description="Low complexity" evidence="2">
    <location>
        <begin position="56"/>
        <end position="75"/>
    </location>
</feature>
<feature type="region of interest" description="Disordered" evidence="2">
    <location>
        <begin position="98"/>
        <end position="124"/>
    </location>
</feature>
<feature type="domain" description="Alpha/beta hydrolase fold-3" evidence="3">
    <location>
        <begin position="120"/>
        <end position="170"/>
    </location>
</feature>
<evidence type="ECO:0000313" key="4">
    <source>
        <dbReference type="EMBL" id="CAD1819729.1"/>
    </source>
</evidence>
<feature type="domain" description="Alpha/beta hydrolase fold-3" evidence="3">
    <location>
        <begin position="189"/>
        <end position="270"/>
    </location>
</feature>